<protein>
    <recommendedName>
        <fullName evidence="1">Methyltransferase domain-containing protein</fullName>
    </recommendedName>
</protein>
<dbReference type="InterPro" id="IPR025714">
    <property type="entry name" value="Methyltranfer_dom"/>
</dbReference>
<dbReference type="InterPro" id="IPR029063">
    <property type="entry name" value="SAM-dependent_MTases_sf"/>
</dbReference>
<dbReference type="InterPro" id="IPR052220">
    <property type="entry name" value="METTL25"/>
</dbReference>
<dbReference type="PANTHER" id="PTHR12496">
    <property type="entry name" value="CGI-41 METHYLTRANSFERASE"/>
    <property type="match status" value="1"/>
</dbReference>
<dbReference type="SUPFAM" id="SSF53335">
    <property type="entry name" value="S-adenosyl-L-methionine-dependent methyltransferases"/>
    <property type="match status" value="2"/>
</dbReference>
<dbReference type="Proteomes" id="UP000467841">
    <property type="component" value="Unassembled WGS sequence"/>
</dbReference>
<evidence type="ECO:0000259" key="1">
    <source>
        <dbReference type="Pfam" id="PF13679"/>
    </source>
</evidence>
<comment type="caution">
    <text evidence="2">The sequence shown here is derived from an EMBL/GenBank/DDBJ whole genome shotgun (WGS) entry which is preliminary data.</text>
</comment>
<dbReference type="OrthoDB" id="10258156at2759"/>
<dbReference type="Pfam" id="PF13679">
    <property type="entry name" value="Methyltransf_32"/>
    <property type="match status" value="1"/>
</dbReference>
<name>A0A6D2KWB5_9BRAS</name>
<reference evidence="2" key="1">
    <citation type="submission" date="2020-01" db="EMBL/GenBank/DDBJ databases">
        <authorList>
            <person name="Mishra B."/>
        </authorList>
    </citation>
    <scope>NUCLEOTIDE SEQUENCE [LARGE SCALE GENOMIC DNA]</scope>
</reference>
<dbReference type="AlphaFoldDB" id="A0A6D2KWB5"/>
<gene>
    <name evidence="2" type="ORF">MERR_LOCUS43959</name>
</gene>
<sequence length="522" mass="57393">MKSAKYSCNTRSETLEWITAIIDFLKPYSFLINAHVVNFFKDKQWEAVDQEWMSCLRDEKPENILLIPSGGVQDHWPASLKEFVHTLRSLSFPREQADLQAILGDVDMAPLSTVLSQGMNLKKKHEVEVLSSVVSSVANSVGAPTVVDVGAGQGYLAQVLSFQYKHSVVAIDSSSHHGKVTDARAARIRKHFAAQTRKSGSGNNCPDAPVTITCRVLSTTEMLKGLTNLHLEKNDLDSNASTLSNCPRRPQSSTDANRPCSLVLAGLHACGDLSVTMLRTFMECKEVKAIVSIGCCYNLLSEKSNENSCSQCGFPMSIGLKSLGFPLGKNARDLGCQSAARWSSLGEDAGLQNFELHSFRAAFQMVLSKHYPEVLATSPSIGRQGKALRRQQQRKSLETPAIVDAIRKETDEKKPTSKTSLNSDDACSSFKNFCVSAFSRLNLEHPQDLDLSATWNEVNAFTELIGPFWSIRAALGPVLETLILLDRLMFLQEQGDSIEAVMVPIFDPTISPRNVAIIAKRL</sequence>
<accession>A0A6D2KWB5</accession>
<proteinExistence type="predicted"/>
<feature type="domain" description="Methyltransferase" evidence="1">
    <location>
        <begin position="122"/>
        <end position="302"/>
    </location>
</feature>
<keyword evidence="3" id="KW-1185">Reference proteome</keyword>
<dbReference type="PANTHER" id="PTHR12496:SF0">
    <property type="entry name" value="METHYLTRANSFERASE DOMAIN-CONTAINING PROTEIN"/>
    <property type="match status" value="1"/>
</dbReference>
<evidence type="ECO:0000313" key="2">
    <source>
        <dbReference type="EMBL" id="CAA7056723.1"/>
    </source>
</evidence>
<organism evidence="2 3">
    <name type="scientific">Microthlaspi erraticum</name>
    <dbReference type="NCBI Taxonomy" id="1685480"/>
    <lineage>
        <taxon>Eukaryota</taxon>
        <taxon>Viridiplantae</taxon>
        <taxon>Streptophyta</taxon>
        <taxon>Embryophyta</taxon>
        <taxon>Tracheophyta</taxon>
        <taxon>Spermatophyta</taxon>
        <taxon>Magnoliopsida</taxon>
        <taxon>eudicotyledons</taxon>
        <taxon>Gunneridae</taxon>
        <taxon>Pentapetalae</taxon>
        <taxon>rosids</taxon>
        <taxon>malvids</taxon>
        <taxon>Brassicales</taxon>
        <taxon>Brassicaceae</taxon>
        <taxon>Coluteocarpeae</taxon>
        <taxon>Microthlaspi</taxon>
    </lineage>
</organism>
<dbReference type="EMBL" id="CACVBM020001651">
    <property type="protein sequence ID" value="CAA7056723.1"/>
    <property type="molecule type" value="Genomic_DNA"/>
</dbReference>
<evidence type="ECO:0000313" key="3">
    <source>
        <dbReference type="Proteomes" id="UP000467841"/>
    </source>
</evidence>